<evidence type="ECO:0000256" key="2">
    <source>
        <dbReference type="SAM" id="Phobius"/>
    </source>
</evidence>
<keyword evidence="2" id="KW-1133">Transmembrane helix</keyword>
<proteinExistence type="predicted"/>
<feature type="region of interest" description="Disordered" evidence="1">
    <location>
        <begin position="1"/>
        <end position="22"/>
    </location>
</feature>
<dbReference type="RefSeq" id="WP_166225399.1">
    <property type="nucleotide sequence ID" value="NZ_CP049801.1"/>
</dbReference>
<dbReference type="InterPro" id="IPR050400">
    <property type="entry name" value="Bact_Cytoskel_RodZ"/>
</dbReference>
<dbReference type="Gene3D" id="1.10.260.40">
    <property type="entry name" value="lambda repressor-like DNA-binding domains"/>
    <property type="match status" value="1"/>
</dbReference>
<feature type="transmembrane region" description="Helical" evidence="2">
    <location>
        <begin position="136"/>
        <end position="153"/>
    </location>
</feature>
<dbReference type="PANTHER" id="PTHR34475:SF1">
    <property type="entry name" value="CYTOSKELETON PROTEIN RODZ"/>
    <property type="match status" value="1"/>
</dbReference>
<dbReference type="Pfam" id="PF13464">
    <property type="entry name" value="RodZ_C"/>
    <property type="match status" value="1"/>
</dbReference>
<dbReference type="InterPro" id="IPR010982">
    <property type="entry name" value="Lambda_DNA-bd_dom_sf"/>
</dbReference>
<reference evidence="4 5" key="1">
    <citation type="submission" date="2020-03" db="EMBL/GenBank/DDBJ databases">
        <authorList>
            <person name="Zhu W."/>
        </authorList>
    </citation>
    <scope>NUCLEOTIDE SEQUENCE [LARGE SCALE GENOMIC DNA]</scope>
    <source>
        <strain evidence="4 5">323-1</strain>
    </source>
</reference>
<organism evidence="4 5">
    <name type="scientific">Acinetobacter shaoyimingii</name>
    <dbReference type="NCBI Taxonomy" id="2715164"/>
    <lineage>
        <taxon>Bacteria</taxon>
        <taxon>Pseudomonadati</taxon>
        <taxon>Pseudomonadota</taxon>
        <taxon>Gammaproteobacteria</taxon>
        <taxon>Moraxellales</taxon>
        <taxon>Moraxellaceae</taxon>
        <taxon>Acinetobacter</taxon>
    </lineage>
</organism>
<evidence type="ECO:0000313" key="5">
    <source>
        <dbReference type="Proteomes" id="UP000502297"/>
    </source>
</evidence>
<keyword evidence="2" id="KW-0472">Membrane</keyword>
<keyword evidence="2" id="KW-0812">Transmembrane</keyword>
<evidence type="ECO:0000256" key="1">
    <source>
        <dbReference type="SAM" id="MobiDB-lite"/>
    </source>
</evidence>
<accession>A0A6G8RYF4</accession>
<protein>
    <submittedName>
        <fullName evidence="4">Helix-turn-helix domain-containing protein</fullName>
    </submittedName>
</protein>
<keyword evidence="5" id="KW-1185">Reference proteome</keyword>
<dbReference type="EMBL" id="CP049801">
    <property type="protein sequence ID" value="QIO06880.1"/>
    <property type="molecule type" value="Genomic_DNA"/>
</dbReference>
<feature type="compositionally biased region" description="Polar residues" evidence="1">
    <location>
        <begin position="1"/>
        <end position="16"/>
    </location>
</feature>
<dbReference type="AlphaFoldDB" id="A0A6G8RYF4"/>
<evidence type="ECO:0000259" key="3">
    <source>
        <dbReference type="Pfam" id="PF13464"/>
    </source>
</evidence>
<dbReference type="Pfam" id="PF13413">
    <property type="entry name" value="HTH_25"/>
    <property type="match status" value="1"/>
</dbReference>
<dbReference type="KEGG" id="asha:G8E00_13485"/>
<sequence>MEVNPNSQQPTGSSVVPNALGNVQRPGEYLRQNRIKQARELKDVAADLKMPIKTLEALEQDDYKSLPQATFIKGYYRTYAKYLKVDASAIIQRFDEIYENDTGLVPNHALNNSPIKFMGKLPGSNSDRNRKWLKRILIAMAVITALWLVVMLVQKWTSKGSNNQAHTQNNEVQVLTLDNGHDSTAGNMHAPVSGDVMVLNFSHPTSVHIVDSTGKVLATGRQASTLNLNGESPFEIRLDDATAVTLSLNNESISLSPYTVNGKAQFRLSR</sequence>
<dbReference type="Proteomes" id="UP000502297">
    <property type="component" value="Chromosome"/>
</dbReference>
<feature type="domain" description="Cytoskeleton protein RodZ-like C-terminal" evidence="3">
    <location>
        <begin position="198"/>
        <end position="266"/>
    </location>
</feature>
<dbReference type="PANTHER" id="PTHR34475">
    <property type="match status" value="1"/>
</dbReference>
<gene>
    <name evidence="4" type="ORF">G8E00_13485</name>
</gene>
<name>A0A6G8RYF4_9GAMM</name>
<evidence type="ECO:0000313" key="4">
    <source>
        <dbReference type="EMBL" id="QIO06880.1"/>
    </source>
</evidence>
<dbReference type="InterPro" id="IPR025194">
    <property type="entry name" value="RodZ-like_C"/>
</dbReference>
<dbReference type="GO" id="GO:0003677">
    <property type="term" value="F:DNA binding"/>
    <property type="evidence" value="ECO:0007669"/>
    <property type="project" value="InterPro"/>
</dbReference>